<protein>
    <submittedName>
        <fullName evidence="2">GTP1/OBG family protein</fullName>
    </submittedName>
</protein>
<feature type="region of interest" description="Disordered" evidence="1">
    <location>
        <begin position="130"/>
        <end position="149"/>
    </location>
</feature>
<name>A0A4Y1QY31_PRUDU</name>
<evidence type="ECO:0000256" key="1">
    <source>
        <dbReference type="SAM" id="MobiDB-lite"/>
    </source>
</evidence>
<dbReference type="EMBL" id="AP019298">
    <property type="protein sequence ID" value="BBG96763.1"/>
    <property type="molecule type" value="Genomic_DNA"/>
</dbReference>
<accession>A0A4Y1QY31</accession>
<organism evidence="2">
    <name type="scientific">Prunus dulcis</name>
    <name type="common">Almond</name>
    <name type="synonym">Amygdalus dulcis</name>
    <dbReference type="NCBI Taxonomy" id="3755"/>
    <lineage>
        <taxon>Eukaryota</taxon>
        <taxon>Viridiplantae</taxon>
        <taxon>Streptophyta</taxon>
        <taxon>Embryophyta</taxon>
        <taxon>Tracheophyta</taxon>
        <taxon>Spermatophyta</taxon>
        <taxon>Magnoliopsida</taxon>
        <taxon>eudicotyledons</taxon>
        <taxon>Gunneridae</taxon>
        <taxon>Pentapetalae</taxon>
        <taxon>rosids</taxon>
        <taxon>fabids</taxon>
        <taxon>Rosales</taxon>
        <taxon>Rosaceae</taxon>
        <taxon>Amygdaloideae</taxon>
        <taxon>Amygdaleae</taxon>
        <taxon>Prunus</taxon>
    </lineage>
</organism>
<gene>
    <name evidence="2" type="ORF">Prudu_005667</name>
</gene>
<proteinExistence type="predicted"/>
<sequence length="207" mass="22482">IALLEDKQKLSLGVFRLPLEQNIIKWKNFGVISVGGRYFLVGIGKLGFKGSLRRTTLHEHLHYNSLVFLQIYKTSQPLSLVRKRAAAFQSLLAPPQGTTGHGTGGDGTAVESPIFLDRSPIADDVCWPETGKKTGTHRNFKASDLPPPATISLTQASGTRQARGEIVRRSSELGPGAVACTRHPPPGHRDFASSGSKVLVRNQLRNP</sequence>
<dbReference type="AlphaFoldDB" id="A0A4Y1QY31"/>
<evidence type="ECO:0000313" key="2">
    <source>
        <dbReference type="EMBL" id="BBG96763.1"/>
    </source>
</evidence>
<feature type="non-terminal residue" evidence="2">
    <location>
        <position position="1"/>
    </location>
</feature>
<feature type="region of interest" description="Disordered" evidence="1">
    <location>
        <begin position="182"/>
        <end position="207"/>
    </location>
</feature>
<reference evidence="2" key="1">
    <citation type="journal article" date="2019" name="Science">
        <title>Mutation of a bHLH transcription factor allowed almond domestication.</title>
        <authorList>
            <person name="Sanchez-Perez R."/>
            <person name="Pavan S."/>
            <person name="Mazzeo R."/>
            <person name="Moldovan C."/>
            <person name="Aiese Cigliano R."/>
            <person name="Del Cueto J."/>
            <person name="Ricciardi F."/>
            <person name="Lotti C."/>
            <person name="Ricciardi L."/>
            <person name="Dicenta F."/>
            <person name="Lopez-Marques R.L."/>
            <person name="Lindberg Moller B."/>
        </authorList>
    </citation>
    <scope>NUCLEOTIDE SEQUENCE</scope>
</reference>